<protein>
    <submittedName>
        <fullName evidence="5">Uncharacterized protein</fullName>
    </submittedName>
</protein>
<evidence type="ECO:0000256" key="4">
    <source>
        <dbReference type="SAM" id="Phobius"/>
    </source>
</evidence>
<keyword evidence="4" id="KW-0472">Membrane</keyword>
<keyword evidence="4" id="KW-1133">Transmembrane helix</keyword>
<dbReference type="FunFam" id="1.25.70.10:FF:000001">
    <property type="entry name" value="Mitochondrial transcription termination factor-like"/>
    <property type="match status" value="1"/>
</dbReference>
<feature type="transmembrane region" description="Helical" evidence="4">
    <location>
        <begin position="408"/>
        <end position="428"/>
    </location>
</feature>
<comment type="caution">
    <text evidence="5">The sequence shown here is derived from an EMBL/GenBank/DDBJ whole genome shotgun (WGS) entry which is preliminary data.</text>
</comment>
<dbReference type="SMART" id="SM00733">
    <property type="entry name" value="Mterf"/>
    <property type="match status" value="6"/>
</dbReference>
<dbReference type="EMBL" id="JAMYWD010000012">
    <property type="protein sequence ID" value="KAJ4950074.1"/>
    <property type="molecule type" value="Genomic_DNA"/>
</dbReference>
<evidence type="ECO:0000313" key="5">
    <source>
        <dbReference type="EMBL" id="KAJ4950074.1"/>
    </source>
</evidence>
<evidence type="ECO:0000256" key="2">
    <source>
        <dbReference type="ARBA" id="ARBA00022472"/>
    </source>
</evidence>
<evidence type="ECO:0000256" key="1">
    <source>
        <dbReference type="ARBA" id="ARBA00007692"/>
    </source>
</evidence>
<keyword evidence="4" id="KW-0812">Transmembrane</keyword>
<dbReference type="AlphaFoldDB" id="A0A9Q0JRF2"/>
<evidence type="ECO:0000313" key="6">
    <source>
        <dbReference type="Proteomes" id="UP001141806"/>
    </source>
</evidence>
<keyword evidence="3" id="KW-0809">Transit peptide</keyword>
<evidence type="ECO:0000256" key="3">
    <source>
        <dbReference type="ARBA" id="ARBA00022946"/>
    </source>
</evidence>
<dbReference type="PANTHER" id="PTHR13068:SF173">
    <property type="entry name" value="EMB|CAB62602.1"/>
    <property type="match status" value="1"/>
</dbReference>
<gene>
    <name evidence="5" type="ORF">NE237_026906</name>
</gene>
<keyword evidence="6" id="KW-1185">Reference proteome</keyword>
<accession>A0A9Q0JRF2</accession>
<dbReference type="InterPro" id="IPR038538">
    <property type="entry name" value="MTERF_sf"/>
</dbReference>
<dbReference type="OrthoDB" id="637682at2759"/>
<dbReference type="GO" id="GO:0003676">
    <property type="term" value="F:nucleic acid binding"/>
    <property type="evidence" value="ECO:0007669"/>
    <property type="project" value="InterPro"/>
</dbReference>
<dbReference type="Pfam" id="PF02536">
    <property type="entry name" value="mTERF"/>
    <property type="match status" value="2"/>
</dbReference>
<dbReference type="PANTHER" id="PTHR13068">
    <property type="entry name" value="CGI-12 PROTEIN-RELATED"/>
    <property type="match status" value="1"/>
</dbReference>
<dbReference type="Proteomes" id="UP001141806">
    <property type="component" value="Unassembled WGS sequence"/>
</dbReference>
<keyword evidence="2" id="KW-0804">Transcription</keyword>
<dbReference type="InterPro" id="IPR003690">
    <property type="entry name" value="MTERF"/>
</dbReference>
<comment type="similarity">
    <text evidence="1">Belongs to the mTERF family.</text>
</comment>
<proteinExistence type="inferred from homology"/>
<sequence length="528" mass="61081">MGGSGLGLGFRLLNRRMGLEFDRVSDIRFQVRTILSVSDLCRYTITSFSFSGFSSVASPAKPSDSNPLIIDYLVEALGLSKTQALSASKRFVRAKDSKKPESVVHFLRQLGFSEDHIRDAVRVSPQILFADIEKTLKPKLQLFQEIGLTGSDLGRYISKNSGLLCCSLDRRLTPCMEILKKIFYMNNDHQGLILVLQRCKWVLSIEPEARLLPNISLLERHGVFGSQLSRLFRRQPTLFVMRQSQLRDLISRVIEMGFTADSRMFVHALHTIGCLSSETLRRKFNLLRGLSFSEEECMTMFKKMPVLFRCSEEKLKLGIEVFMNVIGFEKTVLVHRPTFLMHSLEKRVIPRYRVFEILKSKRLLKKRQSFIQALDLTEEKFIDKFLSRFKDDAEELLVAYKEGKSVPLFLYFTLFIFVYFFVPGLILVQRCLRASKRALQVSWQNWLRVAKFSIDSVYILRKIERRWEEGFVSIVSKRNNNENSNKDAAIEDDDVYNQLEKLDFMTAAKILFGTPPKKRKFGVHVLMP</sequence>
<dbReference type="GO" id="GO:0006353">
    <property type="term" value="P:DNA-templated transcription termination"/>
    <property type="evidence" value="ECO:0007669"/>
    <property type="project" value="UniProtKB-KW"/>
</dbReference>
<dbReference type="Gene3D" id="1.25.70.10">
    <property type="entry name" value="Transcription termination factor 3, mitochondrial"/>
    <property type="match status" value="2"/>
</dbReference>
<organism evidence="5 6">
    <name type="scientific">Protea cynaroides</name>
    <dbReference type="NCBI Taxonomy" id="273540"/>
    <lineage>
        <taxon>Eukaryota</taxon>
        <taxon>Viridiplantae</taxon>
        <taxon>Streptophyta</taxon>
        <taxon>Embryophyta</taxon>
        <taxon>Tracheophyta</taxon>
        <taxon>Spermatophyta</taxon>
        <taxon>Magnoliopsida</taxon>
        <taxon>Proteales</taxon>
        <taxon>Proteaceae</taxon>
        <taxon>Protea</taxon>
    </lineage>
</organism>
<name>A0A9Q0JRF2_9MAGN</name>
<keyword evidence="2" id="KW-0806">Transcription termination</keyword>
<keyword evidence="2" id="KW-0805">Transcription regulation</keyword>
<reference evidence="5" key="1">
    <citation type="journal article" date="2023" name="Plant J.">
        <title>The genome of the king protea, Protea cynaroides.</title>
        <authorList>
            <person name="Chang J."/>
            <person name="Duong T.A."/>
            <person name="Schoeman C."/>
            <person name="Ma X."/>
            <person name="Roodt D."/>
            <person name="Barker N."/>
            <person name="Li Z."/>
            <person name="Van de Peer Y."/>
            <person name="Mizrachi E."/>
        </authorList>
    </citation>
    <scope>NUCLEOTIDE SEQUENCE</scope>
    <source>
        <tissue evidence="5">Young leaves</tissue>
    </source>
</reference>